<evidence type="ECO:0000313" key="1">
    <source>
        <dbReference type="EMBL" id="KAL3280771.1"/>
    </source>
</evidence>
<evidence type="ECO:0000313" key="2">
    <source>
        <dbReference type="Proteomes" id="UP001516400"/>
    </source>
</evidence>
<dbReference type="EMBL" id="JABFTP020000144">
    <property type="protein sequence ID" value="KAL3280771.1"/>
    <property type="molecule type" value="Genomic_DNA"/>
</dbReference>
<organism evidence="1 2">
    <name type="scientific">Cryptolaemus montrouzieri</name>
    <dbReference type="NCBI Taxonomy" id="559131"/>
    <lineage>
        <taxon>Eukaryota</taxon>
        <taxon>Metazoa</taxon>
        <taxon>Ecdysozoa</taxon>
        <taxon>Arthropoda</taxon>
        <taxon>Hexapoda</taxon>
        <taxon>Insecta</taxon>
        <taxon>Pterygota</taxon>
        <taxon>Neoptera</taxon>
        <taxon>Endopterygota</taxon>
        <taxon>Coleoptera</taxon>
        <taxon>Polyphaga</taxon>
        <taxon>Cucujiformia</taxon>
        <taxon>Coccinelloidea</taxon>
        <taxon>Coccinellidae</taxon>
        <taxon>Scymninae</taxon>
        <taxon>Scymnini</taxon>
        <taxon>Cryptolaemus</taxon>
    </lineage>
</organism>
<accession>A0ABD2NPX2</accession>
<reference evidence="1 2" key="1">
    <citation type="journal article" date="2021" name="BMC Biol.">
        <title>Horizontally acquired antibacterial genes associated with adaptive radiation of ladybird beetles.</title>
        <authorList>
            <person name="Li H.S."/>
            <person name="Tang X.F."/>
            <person name="Huang Y.H."/>
            <person name="Xu Z.Y."/>
            <person name="Chen M.L."/>
            <person name="Du X.Y."/>
            <person name="Qiu B.Y."/>
            <person name="Chen P.T."/>
            <person name="Zhang W."/>
            <person name="Slipinski A."/>
            <person name="Escalona H.E."/>
            <person name="Waterhouse R.M."/>
            <person name="Zwick A."/>
            <person name="Pang H."/>
        </authorList>
    </citation>
    <scope>NUCLEOTIDE SEQUENCE [LARGE SCALE GENOMIC DNA]</scope>
    <source>
        <strain evidence="1">SYSU2018</strain>
    </source>
</reference>
<gene>
    <name evidence="1" type="ORF">HHI36_004003</name>
</gene>
<feature type="non-terminal residue" evidence="1">
    <location>
        <position position="1"/>
    </location>
</feature>
<dbReference type="Proteomes" id="UP001516400">
    <property type="component" value="Unassembled WGS sequence"/>
</dbReference>
<protein>
    <submittedName>
        <fullName evidence="1">Uncharacterized protein</fullName>
    </submittedName>
</protein>
<name>A0ABD2NPX2_9CUCU</name>
<comment type="caution">
    <text evidence="1">The sequence shown here is derived from an EMBL/GenBank/DDBJ whole genome shotgun (WGS) entry which is preliminary data.</text>
</comment>
<proteinExistence type="predicted"/>
<sequence length="112" mass="12029">IFIVYETGISYVQIPGETYAPIGMKQVGKATSAESNQNVTVVRGLSATGIYVPSTKSSLRIGGPPECSEIGRIKEEFLMECLYHFATNISLITKSSTPRSIQSLQPSIAGCI</sequence>
<keyword evidence="2" id="KW-1185">Reference proteome</keyword>
<dbReference type="AlphaFoldDB" id="A0ABD2NPX2"/>